<dbReference type="InterPro" id="IPR058031">
    <property type="entry name" value="AAA_lid_NorR"/>
</dbReference>
<keyword evidence="2" id="KW-0067">ATP-binding</keyword>
<evidence type="ECO:0000259" key="7">
    <source>
        <dbReference type="PROSITE" id="PS50045"/>
    </source>
</evidence>
<accession>A0A1Q2M904</accession>
<keyword evidence="5" id="KW-0804">Transcription</keyword>
<dbReference type="STRING" id="260552.Mag101_14435"/>
<dbReference type="PRINTS" id="PR01590">
    <property type="entry name" value="HTHFIS"/>
</dbReference>
<dbReference type="GO" id="GO:0005524">
    <property type="term" value="F:ATP binding"/>
    <property type="evidence" value="ECO:0007669"/>
    <property type="project" value="UniProtKB-KW"/>
</dbReference>
<dbReference type="InterPro" id="IPR001789">
    <property type="entry name" value="Sig_transdc_resp-reg_receiver"/>
</dbReference>
<dbReference type="PROSITE" id="PS50045">
    <property type="entry name" value="SIGMA54_INTERACT_4"/>
    <property type="match status" value="1"/>
</dbReference>
<dbReference type="SUPFAM" id="SSF52172">
    <property type="entry name" value="CheY-like"/>
    <property type="match status" value="1"/>
</dbReference>
<gene>
    <name evidence="9" type="ORF">Mag101_14435</name>
</gene>
<keyword evidence="6" id="KW-0597">Phosphoprotein</keyword>
<dbReference type="InterPro" id="IPR025943">
    <property type="entry name" value="Sigma_54_int_dom_ATP-bd_2"/>
</dbReference>
<dbReference type="PROSITE" id="PS00688">
    <property type="entry name" value="SIGMA54_INTERACT_3"/>
    <property type="match status" value="1"/>
</dbReference>
<feature type="domain" description="Response regulatory" evidence="8">
    <location>
        <begin position="7"/>
        <end position="123"/>
    </location>
</feature>
<dbReference type="Gene3D" id="1.10.10.60">
    <property type="entry name" value="Homeodomain-like"/>
    <property type="match status" value="1"/>
</dbReference>
<evidence type="ECO:0000256" key="6">
    <source>
        <dbReference type="PROSITE-ProRule" id="PRU00169"/>
    </source>
</evidence>
<evidence type="ECO:0000256" key="2">
    <source>
        <dbReference type="ARBA" id="ARBA00022840"/>
    </source>
</evidence>
<keyword evidence="4" id="KW-0238">DNA-binding</keyword>
<evidence type="ECO:0008006" key="11">
    <source>
        <dbReference type="Google" id="ProtNLM"/>
    </source>
</evidence>
<dbReference type="Proteomes" id="UP000188219">
    <property type="component" value="Chromosome"/>
</dbReference>
<dbReference type="SMART" id="SM00382">
    <property type="entry name" value="AAA"/>
    <property type="match status" value="1"/>
</dbReference>
<dbReference type="CDD" id="cd00009">
    <property type="entry name" value="AAA"/>
    <property type="match status" value="1"/>
</dbReference>
<keyword evidence="10" id="KW-1185">Reference proteome</keyword>
<dbReference type="GO" id="GO:0043565">
    <property type="term" value="F:sequence-specific DNA binding"/>
    <property type="evidence" value="ECO:0007669"/>
    <property type="project" value="InterPro"/>
</dbReference>
<dbReference type="SUPFAM" id="SSF46689">
    <property type="entry name" value="Homeodomain-like"/>
    <property type="match status" value="1"/>
</dbReference>
<dbReference type="GO" id="GO:0000160">
    <property type="term" value="P:phosphorelay signal transduction system"/>
    <property type="evidence" value="ECO:0007669"/>
    <property type="project" value="InterPro"/>
</dbReference>
<dbReference type="OrthoDB" id="9804019at2"/>
<reference evidence="9" key="1">
    <citation type="submission" date="2017-02" db="EMBL/GenBank/DDBJ databases">
        <title>Genome of Microbulbifer agarilyticus GP101.</title>
        <authorList>
            <person name="Jung J."/>
            <person name="Bae S.S."/>
            <person name="Baek K."/>
        </authorList>
    </citation>
    <scope>NUCLEOTIDE SEQUENCE [LARGE SCALE GENOMIC DNA]</scope>
    <source>
        <strain evidence="9">GP101</strain>
    </source>
</reference>
<dbReference type="Gene3D" id="3.40.50.2300">
    <property type="match status" value="1"/>
</dbReference>
<evidence type="ECO:0000259" key="8">
    <source>
        <dbReference type="PROSITE" id="PS50110"/>
    </source>
</evidence>
<evidence type="ECO:0000256" key="1">
    <source>
        <dbReference type="ARBA" id="ARBA00022741"/>
    </source>
</evidence>
<evidence type="ECO:0000313" key="10">
    <source>
        <dbReference type="Proteomes" id="UP000188219"/>
    </source>
</evidence>
<sequence length="473" mass="52335">MTDRQPIALVVDDEPDICDLISMTLQRMHVRADIAMSVAEARRRLHEKQYDFCLTDMRLPDGDGLDLVATIQNLPADRSLPVAVITAHGNMDTAIAALKLGAFDFVSKPVNLARLRTLVQMALRLGEDRYLQKQEFPALLQGQSSAIQTLRNTIEKVARSNAPVHLVGEAGAGKELTARSIHQLGPRADKSFTTVHCSGIPAEQFEQVLFGDKDDESEGLLAAANEGTVFFDEIAELPTEIQGKLIQVIEEKRLPAGAYKSSMPLDVRIISSTRKRLSNHTRSGHFRSDLYFRLNVIELVVPPLRDRIDDIPLLSRFLLRRLNENQSGSTPRASQEAIHSLQSYSFPGNLRELENILERALTLCESSTIRPQDLDLGGTHPVPVPPLPAKAVGSEFSEPACGERSTSEGASYPGQFSAADHETLDDFLETIERDAIELALSQTRWNKTAAAAKLGISFRSLRYRLKKLGLENE</sequence>
<evidence type="ECO:0000256" key="5">
    <source>
        <dbReference type="ARBA" id="ARBA00023163"/>
    </source>
</evidence>
<dbReference type="Pfam" id="PF00072">
    <property type="entry name" value="Response_reg"/>
    <property type="match status" value="1"/>
</dbReference>
<dbReference type="Gene3D" id="3.40.50.300">
    <property type="entry name" value="P-loop containing nucleotide triphosphate hydrolases"/>
    <property type="match status" value="1"/>
</dbReference>
<dbReference type="PROSITE" id="PS00676">
    <property type="entry name" value="SIGMA54_INTERACT_2"/>
    <property type="match status" value="1"/>
</dbReference>
<feature type="modified residue" description="4-aspartylphosphate" evidence="6">
    <location>
        <position position="56"/>
    </location>
</feature>
<evidence type="ECO:0000256" key="4">
    <source>
        <dbReference type="ARBA" id="ARBA00023125"/>
    </source>
</evidence>
<dbReference type="Pfam" id="PF02954">
    <property type="entry name" value="HTH_8"/>
    <property type="match status" value="1"/>
</dbReference>
<protein>
    <recommendedName>
        <fullName evidence="11">Sigma-54-dependent Fis family transcriptional regulator</fullName>
    </recommendedName>
</protein>
<proteinExistence type="predicted"/>
<dbReference type="AlphaFoldDB" id="A0A1Q2M904"/>
<dbReference type="EMBL" id="CP019650">
    <property type="protein sequence ID" value="AQQ68692.1"/>
    <property type="molecule type" value="Genomic_DNA"/>
</dbReference>
<evidence type="ECO:0000313" key="9">
    <source>
        <dbReference type="EMBL" id="AQQ68692.1"/>
    </source>
</evidence>
<dbReference type="Pfam" id="PF00158">
    <property type="entry name" value="Sigma54_activat"/>
    <property type="match status" value="1"/>
</dbReference>
<feature type="domain" description="Sigma-54 factor interaction" evidence="7">
    <location>
        <begin position="140"/>
        <end position="362"/>
    </location>
</feature>
<dbReference type="KEGG" id="maga:Mag101_14435"/>
<dbReference type="RefSeq" id="WP_077406481.1">
    <property type="nucleotide sequence ID" value="NZ_CP019650.1"/>
</dbReference>
<dbReference type="PANTHER" id="PTHR32071:SF100">
    <property type="entry name" value="RESPONSE REGULATOR PROTEIN PILR"/>
    <property type="match status" value="1"/>
</dbReference>
<evidence type="ECO:0000256" key="3">
    <source>
        <dbReference type="ARBA" id="ARBA00023015"/>
    </source>
</evidence>
<name>A0A1Q2M904_9GAMM</name>
<dbReference type="SMART" id="SM00448">
    <property type="entry name" value="REC"/>
    <property type="match status" value="1"/>
</dbReference>
<dbReference type="InterPro" id="IPR009057">
    <property type="entry name" value="Homeodomain-like_sf"/>
</dbReference>
<dbReference type="SUPFAM" id="SSF52540">
    <property type="entry name" value="P-loop containing nucleoside triphosphate hydrolases"/>
    <property type="match status" value="1"/>
</dbReference>
<dbReference type="InterPro" id="IPR027417">
    <property type="entry name" value="P-loop_NTPase"/>
</dbReference>
<dbReference type="InterPro" id="IPR002078">
    <property type="entry name" value="Sigma_54_int"/>
</dbReference>
<keyword evidence="3" id="KW-0805">Transcription regulation</keyword>
<dbReference type="PANTHER" id="PTHR32071">
    <property type="entry name" value="TRANSCRIPTIONAL REGULATORY PROTEIN"/>
    <property type="match status" value="1"/>
</dbReference>
<dbReference type="Gene3D" id="1.10.8.60">
    <property type="match status" value="1"/>
</dbReference>
<organism evidence="9 10">
    <name type="scientific">Microbulbifer agarilyticus</name>
    <dbReference type="NCBI Taxonomy" id="260552"/>
    <lineage>
        <taxon>Bacteria</taxon>
        <taxon>Pseudomonadati</taxon>
        <taxon>Pseudomonadota</taxon>
        <taxon>Gammaproteobacteria</taxon>
        <taxon>Cellvibrionales</taxon>
        <taxon>Microbulbiferaceae</taxon>
        <taxon>Microbulbifer</taxon>
    </lineage>
</organism>
<keyword evidence="1" id="KW-0547">Nucleotide-binding</keyword>
<dbReference type="InterPro" id="IPR002197">
    <property type="entry name" value="HTH_Fis"/>
</dbReference>
<dbReference type="GO" id="GO:0006355">
    <property type="term" value="P:regulation of DNA-templated transcription"/>
    <property type="evidence" value="ECO:0007669"/>
    <property type="project" value="InterPro"/>
</dbReference>
<dbReference type="InterPro" id="IPR003593">
    <property type="entry name" value="AAA+_ATPase"/>
</dbReference>
<dbReference type="InterPro" id="IPR025944">
    <property type="entry name" value="Sigma_54_int_dom_CS"/>
</dbReference>
<dbReference type="PROSITE" id="PS50110">
    <property type="entry name" value="RESPONSE_REGULATORY"/>
    <property type="match status" value="1"/>
</dbReference>
<dbReference type="Pfam" id="PF25601">
    <property type="entry name" value="AAA_lid_14"/>
    <property type="match status" value="1"/>
</dbReference>
<dbReference type="InterPro" id="IPR011006">
    <property type="entry name" value="CheY-like_superfamily"/>
</dbReference>